<dbReference type="EMBL" id="AFYH01066209">
    <property type="status" value="NOT_ANNOTATED_CDS"/>
    <property type="molecule type" value="Genomic_DNA"/>
</dbReference>
<feature type="compositionally biased region" description="Basic and acidic residues" evidence="1">
    <location>
        <begin position="94"/>
        <end position="106"/>
    </location>
</feature>
<proteinExistence type="predicted"/>
<dbReference type="EMBL" id="AFYH01066204">
    <property type="status" value="NOT_ANNOTATED_CDS"/>
    <property type="molecule type" value="Genomic_DNA"/>
</dbReference>
<dbReference type="FunCoup" id="H3B554">
    <property type="interactions" value="32"/>
</dbReference>
<dbReference type="EMBL" id="AFYH01066208">
    <property type="status" value="NOT_ANNOTATED_CDS"/>
    <property type="molecule type" value="Genomic_DNA"/>
</dbReference>
<dbReference type="PANTHER" id="PTHR33487">
    <property type="entry name" value="CILIA- AND FLAGELLA-ASSOCIATED PROTEIN 54"/>
    <property type="match status" value="1"/>
</dbReference>
<dbReference type="Pfam" id="PF14858">
    <property type="entry name" value="CFAP54_N"/>
    <property type="match status" value="2"/>
</dbReference>
<dbReference type="EMBL" id="AFYH01066211">
    <property type="status" value="NOT_ANNOTATED_CDS"/>
    <property type="molecule type" value="Genomic_DNA"/>
</dbReference>
<reference evidence="2" key="2">
    <citation type="submission" date="2025-08" db="UniProtKB">
        <authorList>
            <consortium name="Ensembl"/>
        </authorList>
    </citation>
    <scope>IDENTIFICATION</scope>
</reference>
<protein>
    <submittedName>
        <fullName evidence="2">Cilia and flagella associated protein 54</fullName>
    </submittedName>
</protein>
<sequence>GTIHIYTICRHLMILGQSDKIFARRALSKINELSQLESMSSSPRSIEIERAFKEATIKKKKKIPAYTARKKCVVQLVRSSPYKSSLEHSTQPHHVKDQRDAVKSEGHRSDYDDLVILAEVLYTSVCTSVENVRPDGDVVADVVMLLWQKCKVFLQRVQPGATDNVRTAQQIYSCAKWVHILCLIHEVIHRCNLGEIDPIILADVGLRLAAMLETLAGPKVKSGEKSVSLSLGLSPKVLKFKRTPPPPSFLLTLYRYEIFQPTVLQKKPSEQLLAAYKVLDNTVNDMAAARAAFTFPDGTSLTDNVFLKARKTLFNLPLLNTVIVTKTGSDTSQSSLCKQTSVKSFVMDLHLELIQAQHRVAVKLLNVIDGMAEFFFPRLFLSSCTPSRIMQKSESFLFVSTESDVMKKINKNKISKALFLMQKALAVPNKVNTASQKQLLEEAVTLIQKAQAEENKLYTLNAVDSVNKKKADVPPAPILLSRTHHSMTFKPAPFNSAEKVFWYRIFGRLATASCSKVRFNDDRLPGTGIEVPVQQECFLKVEGLEPNETYMFAVAAYSEKGKLIGSSIGETTKPILACLPLPIFTAWAYLTQIAYQVDHYPVVKKGLSVLWDHFVQSPSSPPTETWVTTLRESYVMCQKRLSPGALLQASPILLQLVLRSVLIQCDINIKENGLFCDSISSNKSIYKGQFARISECEKLFVAIELSNWLNDSSSALQAAIQCYGLLVPMIYHKMPLVPAVQILIKCLAVFQELPSSYWQKRAFNMAENTQHMIACSTYYVAKVLRFWQEYELAAAVVDAGKKLLLDMPDNATIPVQPDPTKSSHTNLITKATELDDGRQSPCTKKRSKKKAQNAADETINDNLRALEANMMKVTKHVGGISVTGHEDCTILYSLIACLPLRDAYTYVKKFKKRSRFLEFFVLLLERAVNAEKTSIALEWSTSIHIWLKKRNDVLIALKRNSERGGLEGVGWVNLNKPPIAVVEHQKNRMITPPPHTHTQKKNNPPQRKTFCERVKKSVNVYTHKRERDKEREFKVKVHPVCNLVFERMKRRKLRQINIREMPWRCLMNILLGTVHFSMFQKKLMHHYKLLDGYILTLKRYGSLDPDTFSLHNSGTVIIGEDNNTNEACNQLVSPDLFLCLEVHIPTTGLGFISPAQIAHHVLIFFLKQDEHLIETLPSACRATVSQNRRPNKIVEESNKHKSVLNTSILYLMDLLNDTFLYFRRAVVLAHRGGHWTLLQNACHCLWNSFNLLSIDILCAGERALTSDLINLTSWLPFYLASDAIIDMIMQLQNRKKPSQEREIVSVIVPSCVGDITREEGGASLTFETPLDDTNVVDLRWVCAFVFKTIETLYRIDKWEALAYIAIKFNIVTHERYAEKVTPLLVYAQRKLLERIKALGGPDAPQPHFLKALSATGEQVQHVLHCYWFRKQLYVATSSDEPINRSDAVPEDHDIYSGGKRAKQLVCVPLDVTNTLQCFRETLDKSLFYGRALRHSRKLMALFLAHIQEGMEFKCSLSYTGSELSGRVGFSVGASKVQHSRPHDLSNKEFLTVHDVQNKPLPHSQVSLVISSYEKTIETELLEANCQDGLRAQALHEVGNLHLYAGNKRAAFKSWCQALDAALKRTDILNTWQEIGSTFTLNTEAPLEGKPGDYSDSFFNDAGVWGCLQAAVLTAKIAQYSLASNFKQRNECCIFSAHLFKSLFRTCLSYPRADCEYASYDINEDYELQKFIPGIDLFSDKYRADVRTVVKSLGFIIHQLHRTKQNLMALPLCTLYHYFVSVICHDIRKSLAGRILKVKILTDLGFFAEAFHELCILNNKEKILSTVQKGFRITEKNVVMLEKKFDPSRSLLADENLEALEEVLNINLTPALNSLYGIHLVNDFTLAKAHFITALSATINHVPEKIKDLSYPSEVWNKDEEQGEYIIKGVSIERGGHSRQSDPRKRIKKPQLARDTTPVKLLFSSAANEKEVTSFSDCQNQLNLAKLKEILLSKAEDSLNFLIESSVVESDDIVSSVSAFDLELAIEARLLLANVSLQRQHAPLSAAIASSAIRILQDAIIFQPECKRPRKVPSALKQPGMKRWQQNWKATISQVRTEKKLYDVSQLPVNLEACERLDMHMWLRCRLTILNALTAQIHGVGIIKGKEHITSDCSQLITEGIKEAEAFRDIDTLAEMTFLAVLLDLHEGRPKGGIKLLLQDIIEMLEGKRFNSASTVLILVQALVQLVDSENSTEDFSTKHYLGFLLKAQKSLNEQLVLLGEAVEHHVGNPLFVTPLGPLRNIYIPHINLLAKVKLRIGHALAEEAANKVNRDDPAQWIPALSLINTALELCKASATRELDVQAEILFQKGCMIERQMAMISDYKAFAAVETLWDAIYVSRSYDQNFWLIRKSYLEIALVY</sequence>
<name>H3B554_LATCH</name>
<dbReference type="STRING" id="7897.ENSLACP00000017025"/>
<feature type="region of interest" description="Disordered" evidence="1">
    <location>
        <begin position="84"/>
        <end position="106"/>
    </location>
</feature>
<dbReference type="PANTHER" id="PTHR33487:SF1">
    <property type="entry name" value="CILIA- AND FLAGELLA-ASSOCIATED PROTEIN 54"/>
    <property type="match status" value="1"/>
</dbReference>
<organism evidence="2 3">
    <name type="scientific">Latimeria chalumnae</name>
    <name type="common">Coelacanth</name>
    <dbReference type="NCBI Taxonomy" id="7897"/>
    <lineage>
        <taxon>Eukaryota</taxon>
        <taxon>Metazoa</taxon>
        <taxon>Chordata</taxon>
        <taxon>Craniata</taxon>
        <taxon>Vertebrata</taxon>
        <taxon>Euteleostomi</taxon>
        <taxon>Coelacanthiformes</taxon>
        <taxon>Coelacanthidae</taxon>
        <taxon>Latimeria</taxon>
    </lineage>
</organism>
<dbReference type="InParanoid" id="H3B554"/>
<gene>
    <name evidence="2" type="primary">CFAP54</name>
</gene>
<evidence type="ECO:0000256" key="1">
    <source>
        <dbReference type="SAM" id="MobiDB-lite"/>
    </source>
</evidence>
<dbReference type="EMBL" id="AFYH01066205">
    <property type="status" value="NOT_ANNOTATED_CDS"/>
    <property type="molecule type" value="Genomic_DNA"/>
</dbReference>
<keyword evidence="3" id="KW-1185">Reference proteome</keyword>
<dbReference type="InterPro" id="IPR027912">
    <property type="entry name" value="CFAP54"/>
</dbReference>
<dbReference type="GeneTree" id="ENSGT00940000162446"/>
<evidence type="ECO:0000313" key="3">
    <source>
        <dbReference type="Proteomes" id="UP000008672"/>
    </source>
</evidence>
<dbReference type="EMBL" id="AFYH01066210">
    <property type="status" value="NOT_ANNOTATED_CDS"/>
    <property type="molecule type" value="Genomic_DNA"/>
</dbReference>
<dbReference type="EMBL" id="AFYH01066206">
    <property type="status" value="NOT_ANNOTATED_CDS"/>
    <property type="molecule type" value="Genomic_DNA"/>
</dbReference>
<reference evidence="2" key="3">
    <citation type="submission" date="2025-09" db="UniProtKB">
        <authorList>
            <consortium name="Ensembl"/>
        </authorList>
    </citation>
    <scope>IDENTIFICATION</scope>
</reference>
<dbReference type="Proteomes" id="UP000008672">
    <property type="component" value="Unassembled WGS sequence"/>
</dbReference>
<dbReference type="GO" id="GO:0060271">
    <property type="term" value="P:cilium assembly"/>
    <property type="evidence" value="ECO:0007669"/>
    <property type="project" value="TreeGrafter"/>
</dbReference>
<dbReference type="EMBL" id="AFYH01066212">
    <property type="status" value="NOT_ANNOTATED_CDS"/>
    <property type="molecule type" value="Genomic_DNA"/>
</dbReference>
<accession>H3B554</accession>
<evidence type="ECO:0000313" key="2">
    <source>
        <dbReference type="Ensembl" id="ENSLACP00000017025.1"/>
    </source>
</evidence>
<dbReference type="eggNOG" id="ENOG502QVDY">
    <property type="taxonomic scope" value="Eukaryota"/>
</dbReference>
<dbReference type="EMBL" id="AFYH01066207">
    <property type="status" value="NOT_ANNOTATED_CDS"/>
    <property type="molecule type" value="Genomic_DNA"/>
</dbReference>
<dbReference type="EMBL" id="AFYH01066213">
    <property type="status" value="NOT_ANNOTATED_CDS"/>
    <property type="molecule type" value="Genomic_DNA"/>
</dbReference>
<dbReference type="OMA" id="FTELNIM"/>
<dbReference type="HOGENOM" id="CLU_000333_0_0_1"/>
<reference evidence="3" key="1">
    <citation type="submission" date="2011-08" db="EMBL/GenBank/DDBJ databases">
        <title>The draft genome of Latimeria chalumnae.</title>
        <authorList>
            <person name="Di Palma F."/>
            <person name="Alfoldi J."/>
            <person name="Johnson J."/>
            <person name="Berlin A."/>
            <person name="Gnerre S."/>
            <person name="Jaffe D."/>
            <person name="MacCallum I."/>
            <person name="Young S."/>
            <person name="Walker B.J."/>
            <person name="Lander E."/>
            <person name="Lindblad-Toh K."/>
        </authorList>
    </citation>
    <scope>NUCLEOTIDE SEQUENCE [LARGE SCALE GENOMIC DNA]</scope>
    <source>
        <strain evidence="3">Wild caught</strain>
    </source>
</reference>
<dbReference type="Ensembl" id="ENSLACT00000017147.1">
    <property type="protein sequence ID" value="ENSLACP00000017025.1"/>
    <property type="gene ID" value="ENSLACG00000014994.1"/>
</dbReference>